<keyword evidence="4" id="KW-1185">Reference proteome</keyword>
<organism evidence="3 4">
    <name type="scientific">Lichtheimia ornata</name>
    <dbReference type="NCBI Taxonomy" id="688661"/>
    <lineage>
        <taxon>Eukaryota</taxon>
        <taxon>Fungi</taxon>
        <taxon>Fungi incertae sedis</taxon>
        <taxon>Mucoromycota</taxon>
        <taxon>Mucoromycotina</taxon>
        <taxon>Mucoromycetes</taxon>
        <taxon>Mucorales</taxon>
        <taxon>Lichtheimiaceae</taxon>
        <taxon>Lichtheimia</taxon>
    </lineage>
</organism>
<feature type="region of interest" description="Disordered" evidence="1">
    <location>
        <begin position="107"/>
        <end position="127"/>
    </location>
</feature>
<feature type="transmembrane region" description="Helical" evidence="2">
    <location>
        <begin position="150"/>
        <end position="173"/>
    </location>
</feature>
<name>A0AAD7XVD2_9FUNG</name>
<reference evidence="3 4" key="1">
    <citation type="submission" date="2023-03" db="EMBL/GenBank/DDBJ databases">
        <title>Genome sequence of Lichtheimia ornata CBS 291.66.</title>
        <authorList>
            <person name="Mohabir J.T."/>
            <person name="Shea T.P."/>
            <person name="Kurbessoian T."/>
            <person name="Berby B."/>
            <person name="Fontaine J."/>
            <person name="Livny J."/>
            <person name="Gnirke A."/>
            <person name="Stajich J.E."/>
            <person name="Cuomo C.A."/>
        </authorList>
    </citation>
    <scope>NUCLEOTIDE SEQUENCE [LARGE SCALE GENOMIC DNA]</scope>
    <source>
        <strain evidence="3">CBS 291.66</strain>
    </source>
</reference>
<proteinExistence type="predicted"/>
<dbReference type="EMBL" id="JARTCD010000062">
    <property type="protein sequence ID" value="KAJ8654413.1"/>
    <property type="molecule type" value="Genomic_DNA"/>
</dbReference>
<dbReference type="AlphaFoldDB" id="A0AAD7XVD2"/>
<dbReference type="SUPFAM" id="SSF117070">
    <property type="entry name" value="LEA14-like"/>
    <property type="match status" value="1"/>
</dbReference>
<dbReference type="RefSeq" id="XP_058339327.1">
    <property type="nucleotide sequence ID" value="XM_058489967.1"/>
</dbReference>
<evidence type="ECO:0000256" key="1">
    <source>
        <dbReference type="SAM" id="MobiDB-lite"/>
    </source>
</evidence>
<comment type="caution">
    <text evidence="3">The sequence shown here is derived from an EMBL/GenBank/DDBJ whole genome shotgun (WGS) entry which is preliminary data.</text>
</comment>
<feature type="region of interest" description="Disordered" evidence="1">
    <location>
        <begin position="1"/>
        <end position="93"/>
    </location>
</feature>
<evidence type="ECO:0000313" key="4">
    <source>
        <dbReference type="Proteomes" id="UP001234581"/>
    </source>
</evidence>
<keyword evidence="2" id="KW-0472">Membrane</keyword>
<evidence type="ECO:0000256" key="2">
    <source>
        <dbReference type="SAM" id="Phobius"/>
    </source>
</evidence>
<accession>A0AAD7XVD2</accession>
<evidence type="ECO:0000313" key="3">
    <source>
        <dbReference type="EMBL" id="KAJ8654413.1"/>
    </source>
</evidence>
<protein>
    <recommendedName>
        <fullName evidence="5">Late embryogenesis abundant protein LEA-2 subgroup domain-containing protein</fullName>
    </recommendedName>
</protein>
<keyword evidence="2" id="KW-0812">Transmembrane</keyword>
<sequence length="341" mass="37116">MSYSNDHYYRPTLNNSQHVDPPHSPASFEKPNHHDHSSQQQMGGGGGYYEDYRTPSYHNNGSDHGPSSSPYHYNNEKNSYSGSPHPSAALVQGDHGSYYSPQPAYGHDSAYPMADDPEGAAQEKAASSPQRKRTCSNYICCPCCCCLPMWTRYICCILLCIIVALAIAAGVLASQFKPPSIDMNGVAPDPNGLPAFQRAADLSFTINLGLKFGVNNPNVESLTLASVSTKAYYPTAPDRVAATGYLEDIHIQNYGLTNFTYPIHMYYNQASDTNLAMLRDISTKCSSGQQLQVNADISVVVSIIGIHIPIPTIHHPISFDCPIPRDQLATLAPSLGKMLPS</sequence>
<gene>
    <name evidence="3" type="ORF">O0I10_009983</name>
</gene>
<keyword evidence="2" id="KW-1133">Transmembrane helix</keyword>
<evidence type="ECO:0008006" key="5">
    <source>
        <dbReference type="Google" id="ProtNLM"/>
    </source>
</evidence>
<dbReference type="GeneID" id="83217388"/>
<dbReference type="Proteomes" id="UP001234581">
    <property type="component" value="Unassembled WGS sequence"/>
</dbReference>
<feature type="compositionally biased region" description="Polar residues" evidence="1">
    <location>
        <begin position="56"/>
        <end position="84"/>
    </location>
</feature>
<dbReference type="Gene3D" id="2.60.40.1820">
    <property type="match status" value="1"/>
</dbReference>